<keyword evidence="4" id="KW-1185">Reference proteome</keyword>
<gene>
    <name evidence="3" type="ORF">SAMN02745136_01221</name>
</gene>
<dbReference type="STRING" id="1121322.SAMN02745136_01221"/>
<evidence type="ECO:0000259" key="2">
    <source>
        <dbReference type="Pfam" id="PF09851"/>
    </source>
</evidence>
<accession>A0A1M6MXP7</accession>
<sequence>MSRRVRVKPSKGQSLAGFFSGLVICFIGIFYIIPTFGWFGLAWTLFAVIFTIISGYNAFTDKGVASHEIIIDDTEKTHDSSSNASVQERLTELKSLYDKNLITDEEYQNKREKILNDI</sequence>
<feature type="transmembrane region" description="Helical" evidence="1">
    <location>
        <begin position="12"/>
        <end position="33"/>
    </location>
</feature>
<evidence type="ECO:0000313" key="4">
    <source>
        <dbReference type="Proteomes" id="UP000184386"/>
    </source>
</evidence>
<evidence type="ECO:0000256" key="1">
    <source>
        <dbReference type="SAM" id="Phobius"/>
    </source>
</evidence>
<dbReference type="EMBL" id="FRAC01000007">
    <property type="protein sequence ID" value="SHJ88170.1"/>
    <property type="molecule type" value="Genomic_DNA"/>
</dbReference>
<protein>
    <submittedName>
        <fullName evidence="3">Short C-terminal domain-containing protein</fullName>
    </submittedName>
</protein>
<feature type="domain" description="SHOCT" evidence="2">
    <location>
        <begin position="88"/>
        <end position="115"/>
    </location>
</feature>
<keyword evidence="1" id="KW-1133">Transmembrane helix</keyword>
<dbReference type="Pfam" id="PF09851">
    <property type="entry name" value="SHOCT"/>
    <property type="match status" value="1"/>
</dbReference>
<keyword evidence="1" id="KW-0812">Transmembrane</keyword>
<evidence type="ECO:0000313" key="3">
    <source>
        <dbReference type="EMBL" id="SHJ88170.1"/>
    </source>
</evidence>
<name>A0A1M6MXP7_9FIRM</name>
<dbReference type="InterPro" id="IPR018649">
    <property type="entry name" value="SHOCT"/>
</dbReference>
<proteinExistence type="predicted"/>
<keyword evidence="1" id="KW-0472">Membrane</keyword>
<dbReference type="AlphaFoldDB" id="A0A1M6MXP7"/>
<dbReference type="RefSeq" id="WP_073273862.1">
    <property type="nucleotide sequence ID" value="NZ_FRAC01000007.1"/>
</dbReference>
<reference evidence="3 4" key="1">
    <citation type="submission" date="2016-11" db="EMBL/GenBank/DDBJ databases">
        <authorList>
            <person name="Jaros S."/>
            <person name="Januszkiewicz K."/>
            <person name="Wedrychowicz H."/>
        </authorList>
    </citation>
    <scope>NUCLEOTIDE SEQUENCE [LARGE SCALE GENOMIC DNA]</scope>
    <source>
        <strain evidence="3 4">DSM 15929</strain>
    </source>
</reference>
<organism evidence="3 4">
    <name type="scientific">Anaerocolumna jejuensis DSM 15929</name>
    <dbReference type="NCBI Taxonomy" id="1121322"/>
    <lineage>
        <taxon>Bacteria</taxon>
        <taxon>Bacillati</taxon>
        <taxon>Bacillota</taxon>
        <taxon>Clostridia</taxon>
        <taxon>Lachnospirales</taxon>
        <taxon>Lachnospiraceae</taxon>
        <taxon>Anaerocolumna</taxon>
    </lineage>
</organism>
<feature type="transmembrane region" description="Helical" evidence="1">
    <location>
        <begin position="39"/>
        <end position="59"/>
    </location>
</feature>
<dbReference type="Proteomes" id="UP000184386">
    <property type="component" value="Unassembled WGS sequence"/>
</dbReference>